<dbReference type="InterPro" id="IPR044912">
    <property type="entry name" value="Egfr_JX_dom"/>
</dbReference>
<dbReference type="EMBL" id="JBCEZU010000111">
    <property type="protein sequence ID" value="KAK9529107.1"/>
    <property type="molecule type" value="Genomic_DNA"/>
</dbReference>
<dbReference type="EC" id="2.7.10.1" evidence="2 17"/>
<feature type="compositionally biased region" description="Polar residues" evidence="20">
    <location>
        <begin position="1075"/>
        <end position="1094"/>
    </location>
</feature>
<organism evidence="24 25">
    <name type="scientific">Zoarces viviparus</name>
    <name type="common">Viviparous eelpout</name>
    <name type="synonym">Blennius viviparus</name>
    <dbReference type="NCBI Taxonomy" id="48416"/>
    <lineage>
        <taxon>Eukaryota</taxon>
        <taxon>Metazoa</taxon>
        <taxon>Chordata</taxon>
        <taxon>Craniata</taxon>
        <taxon>Vertebrata</taxon>
        <taxon>Euteleostomi</taxon>
        <taxon>Actinopterygii</taxon>
        <taxon>Neopterygii</taxon>
        <taxon>Teleostei</taxon>
        <taxon>Neoteleostei</taxon>
        <taxon>Acanthomorphata</taxon>
        <taxon>Eupercaria</taxon>
        <taxon>Perciformes</taxon>
        <taxon>Cottioidei</taxon>
        <taxon>Zoarcales</taxon>
        <taxon>Zoarcidae</taxon>
        <taxon>Zoarcinae</taxon>
        <taxon>Zoarces</taxon>
    </lineage>
</organism>
<keyword evidence="9 17" id="KW-0067">ATP-binding</keyword>
<dbReference type="SUPFAM" id="SSF57184">
    <property type="entry name" value="Growth factor receptor domain"/>
    <property type="match status" value="2"/>
</dbReference>
<keyword evidence="3" id="KW-0597">Phosphoprotein</keyword>
<dbReference type="InterPro" id="IPR017441">
    <property type="entry name" value="Protein_kinase_ATP_BS"/>
</dbReference>
<feature type="compositionally biased region" description="Polar residues" evidence="20">
    <location>
        <begin position="1220"/>
        <end position="1237"/>
    </location>
</feature>
<evidence type="ECO:0000256" key="4">
    <source>
        <dbReference type="ARBA" id="ARBA00022679"/>
    </source>
</evidence>
<dbReference type="SUPFAM" id="SSF52058">
    <property type="entry name" value="L domain-like"/>
    <property type="match status" value="2"/>
</dbReference>
<evidence type="ECO:0000256" key="19">
    <source>
        <dbReference type="PROSITE-ProRule" id="PRU10141"/>
    </source>
</evidence>
<evidence type="ECO:0000256" key="7">
    <source>
        <dbReference type="ARBA" id="ARBA00022741"/>
    </source>
</evidence>
<dbReference type="Gene3D" id="3.80.20.20">
    <property type="entry name" value="Receptor L-domain"/>
    <property type="match status" value="2"/>
</dbReference>
<keyword evidence="25" id="KW-1185">Reference proteome</keyword>
<dbReference type="Gene3D" id="3.30.200.20">
    <property type="entry name" value="Phosphorylase Kinase, domain 1"/>
    <property type="match status" value="1"/>
</dbReference>
<dbReference type="PANTHER" id="PTHR24416:SF88">
    <property type="entry name" value="RECEPTOR TYROSINE-PROTEIN KINASE ERBB-3"/>
    <property type="match status" value="1"/>
</dbReference>
<keyword evidence="12 17" id="KW-0829">Tyrosine-protein kinase</keyword>
<dbReference type="InterPro" id="IPR001245">
    <property type="entry name" value="Ser-Thr/Tyr_kinase_cat_dom"/>
</dbReference>
<dbReference type="Gene3D" id="1.10.510.10">
    <property type="entry name" value="Transferase(Phosphotransferase) domain 1"/>
    <property type="match status" value="1"/>
</dbReference>
<dbReference type="Proteomes" id="UP001488805">
    <property type="component" value="Unassembled WGS sequence"/>
</dbReference>
<keyword evidence="11 17" id="KW-0472">Membrane</keyword>
<comment type="similarity">
    <text evidence="17">Belongs to the protein kinase superfamily. Tyr protein kinase family. EGF receptor subfamily.</text>
</comment>
<dbReference type="GO" id="GO:0009925">
    <property type="term" value="C:basal plasma membrane"/>
    <property type="evidence" value="ECO:0007669"/>
    <property type="project" value="TreeGrafter"/>
</dbReference>
<dbReference type="InterPro" id="IPR000719">
    <property type="entry name" value="Prot_kinase_dom"/>
</dbReference>
<dbReference type="GO" id="GO:0007169">
    <property type="term" value="P:cell surface receptor protein tyrosine kinase signaling pathway"/>
    <property type="evidence" value="ECO:0007669"/>
    <property type="project" value="UniProtKB-UniRule"/>
</dbReference>
<feature type="binding site" evidence="18">
    <location>
        <begin position="721"/>
        <end position="729"/>
    </location>
    <ligand>
        <name>ATP</name>
        <dbReference type="ChEBI" id="CHEBI:30616"/>
    </ligand>
</feature>
<feature type="binding site" evidence="18 19">
    <location>
        <position position="748"/>
    </location>
    <ligand>
        <name>ATP</name>
        <dbReference type="ChEBI" id="CHEBI:30616"/>
    </ligand>
</feature>
<evidence type="ECO:0000256" key="3">
    <source>
        <dbReference type="ARBA" id="ARBA00022553"/>
    </source>
</evidence>
<feature type="compositionally biased region" description="Basic and acidic residues" evidence="20">
    <location>
        <begin position="1324"/>
        <end position="1335"/>
    </location>
</feature>
<dbReference type="InterPro" id="IPR006212">
    <property type="entry name" value="Furin_repeat"/>
</dbReference>
<keyword evidence="6 22" id="KW-0732">Signal</keyword>
<evidence type="ECO:0000313" key="24">
    <source>
        <dbReference type="EMBL" id="KAK9529107.1"/>
    </source>
</evidence>
<feature type="compositionally biased region" description="Pro residues" evidence="20">
    <location>
        <begin position="1276"/>
        <end position="1288"/>
    </location>
</feature>
<dbReference type="GO" id="GO:0043235">
    <property type="term" value="C:receptor complex"/>
    <property type="evidence" value="ECO:0007669"/>
    <property type="project" value="TreeGrafter"/>
</dbReference>
<dbReference type="FunFam" id="3.30.200.20:FF:000276">
    <property type="entry name" value="Receptor tyrosine-protein kinase erbB-3"/>
    <property type="match status" value="1"/>
</dbReference>
<comment type="catalytic activity">
    <reaction evidence="16">
        <text>L-tyrosyl-[protein] + ATP = O-phospho-L-tyrosyl-[protein] + ADP + H(+)</text>
        <dbReference type="Rhea" id="RHEA:10596"/>
        <dbReference type="Rhea" id="RHEA-COMP:10136"/>
        <dbReference type="Rhea" id="RHEA-COMP:20101"/>
        <dbReference type="ChEBI" id="CHEBI:15378"/>
        <dbReference type="ChEBI" id="CHEBI:30616"/>
        <dbReference type="ChEBI" id="CHEBI:46858"/>
        <dbReference type="ChEBI" id="CHEBI:61978"/>
        <dbReference type="ChEBI" id="CHEBI:456216"/>
        <dbReference type="EC" id="2.7.10.1"/>
    </reaction>
</comment>
<reference evidence="24 25" key="1">
    <citation type="journal article" date="2024" name="Genome Biol. Evol.">
        <title>Chromosome-level genome assembly of the viviparous eelpout Zoarces viviparus.</title>
        <authorList>
            <person name="Fuhrmann N."/>
            <person name="Brasseur M.V."/>
            <person name="Bakowski C.E."/>
            <person name="Podsiadlowski L."/>
            <person name="Prost S."/>
            <person name="Krehenwinkel H."/>
            <person name="Mayer C."/>
        </authorList>
    </citation>
    <scope>NUCLEOTIDE SEQUENCE [LARGE SCALE GENOMIC DNA]</scope>
    <source>
        <strain evidence="24">NO-MEL_2022_Ind0_liver</strain>
    </source>
</reference>
<evidence type="ECO:0000256" key="1">
    <source>
        <dbReference type="ARBA" id="ARBA00004479"/>
    </source>
</evidence>
<evidence type="ECO:0000256" key="11">
    <source>
        <dbReference type="ARBA" id="ARBA00023136"/>
    </source>
</evidence>
<proteinExistence type="inferred from homology"/>
<dbReference type="Pfam" id="PF07714">
    <property type="entry name" value="PK_Tyr_Ser-Thr"/>
    <property type="match status" value="1"/>
</dbReference>
<evidence type="ECO:0000256" key="9">
    <source>
        <dbReference type="ARBA" id="ARBA00022840"/>
    </source>
</evidence>
<evidence type="ECO:0000256" key="5">
    <source>
        <dbReference type="ARBA" id="ARBA00022692"/>
    </source>
</evidence>
<feature type="chain" id="PRO_5043912183" description="Receptor protein-tyrosine kinase" evidence="22">
    <location>
        <begin position="26"/>
        <end position="1427"/>
    </location>
</feature>
<feature type="region of interest" description="Disordered" evidence="20">
    <location>
        <begin position="1072"/>
        <end position="1344"/>
    </location>
</feature>
<dbReference type="PROSITE" id="PS00107">
    <property type="entry name" value="PROTEIN_KINASE_ATP"/>
    <property type="match status" value="1"/>
</dbReference>
<dbReference type="GO" id="GO:0005524">
    <property type="term" value="F:ATP binding"/>
    <property type="evidence" value="ECO:0007669"/>
    <property type="project" value="UniProtKB-UniRule"/>
</dbReference>
<dbReference type="GO" id="GO:0043066">
    <property type="term" value="P:negative regulation of apoptotic process"/>
    <property type="evidence" value="ECO:0007669"/>
    <property type="project" value="TreeGrafter"/>
</dbReference>
<evidence type="ECO:0000256" key="10">
    <source>
        <dbReference type="ARBA" id="ARBA00022989"/>
    </source>
</evidence>
<dbReference type="FunFam" id="2.10.220.10:FF:000001">
    <property type="entry name" value="Receptor protein-tyrosine kinase"/>
    <property type="match status" value="1"/>
</dbReference>
<dbReference type="GO" id="GO:0008284">
    <property type="term" value="P:positive regulation of cell population proliferation"/>
    <property type="evidence" value="ECO:0007669"/>
    <property type="project" value="TreeGrafter"/>
</dbReference>
<accession>A0AAW1F451</accession>
<feature type="signal peptide" evidence="22">
    <location>
        <begin position="1"/>
        <end position="25"/>
    </location>
</feature>
<evidence type="ECO:0000256" key="18">
    <source>
        <dbReference type="PIRSR" id="PIRSR000619-2"/>
    </source>
</evidence>
<keyword evidence="13" id="KW-1015">Disulfide bond</keyword>
<dbReference type="InterPro" id="IPR050122">
    <property type="entry name" value="RTK"/>
</dbReference>
<dbReference type="GO" id="GO:0004714">
    <property type="term" value="F:transmembrane receptor protein tyrosine kinase activity"/>
    <property type="evidence" value="ECO:0007669"/>
    <property type="project" value="UniProtKB-EC"/>
</dbReference>
<keyword evidence="15" id="KW-0325">Glycoprotein</keyword>
<evidence type="ECO:0000256" key="13">
    <source>
        <dbReference type="ARBA" id="ARBA00023157"/>
    </source>
</evidence>
<dbReference type="PRINTS" id="PR00109">
    <property type="entry name" value="TYRKINASE"/>
</dbReference>
<dbReference type="Pfam" id="PF14843">
    <property type="entry name" value="GF_recep_IV"/>
    <property type="match status" value="1"/>
</dbReference>
<dbReference type="InterPro" id="IPR009030">
    <property type="entry name" value="Growth_fac_rcpt_cys_sf"/>
</dbReference>
<dbReference type="FunFam" id="1.10.510.10:FF:000233">
    <property type="entry name" value="receptor tyrosine-protein kinase erbB-3"/>
    <property type="match status" value="1"/>
</dbReference>
<evidence type="ECO:0000256" key="22">
    <source>
        <dbReference type="SAM" id="SignalP"/>
    </source>
</evidence>
<evidence type="ECO:0000256" key="15">
    <source>
        <dbReference type="ARBA" id="ARBA00023180"/>
    </source>
</evidence>
<dbReference type="SUPFAM" id="SSF56112">
    <property type="entry name" value="Protein kinase-like (PK-like)"/>
    <property type="match status" value="1"/>
</dbReference>
<feature type="compositionally biased region" description="Acidic residues" evidence="20">
    <location>
        <begin position="1295"/>
        <end position="1308"/>
    </location>
</feature>
<evidence type="ECO:0000256" key="14">
    <source>
        <dbReference type="ARBA" id="ARBA00023170"/>
    </source>
</evidence>
<keyword evidence="8 17" id="KW-0418">Kinase</keyword>
<dbReference type="InterPro" id="IPR016245">
    <property type="entry name" value="Tyr_kinase_EGF/ERB/XmrK_rcpt"/>
</dbReference>
<dbReference type="InterPro" id="IPR006211">
    <property type="entry name" value="Furin-like_Cys-rich_dom"/>
</dbReference>
<feature type="compositionally biased region" description="Polar residues" evidence="20">
    <location>
        <begin position="1247"/>
        <end position="1258"/>
    </location>
</feature>
<dbReference type="InterPro" id="IPR011009">
    <property type="entry name" value="Kinase-like_dom_sf"/>
</dbReference>
<feature type="compositionally biased region" description="Basic and acidic residues" evidence="20">
    <location>
        <begin position="1265"/>
        <end position="1275"/>
    </location>
</feature>
<dbReference type="FunFam" id="2.10.220.10:FF:000002">
    <property type="entry name" value="Receptor protein-tyrosine kinase"/>
    <property type="match status" value="1"/>
</dbReference>
<evidence type="ECO:0000256" key="21">
    <source>
        <dbReference type="SAM" id="Phobius"/>
    </source>
</evidence>
<keyword evidence="10 21" id="KW-1133">Transmembrane helix</keyword>
<dbReference type="GO" id="GO:0022008">
    <property type="term" value="P:neurogenesis"/>
    <property type="evidence" value="ECO:0007669"/>
    <property type="project" value="TreeGrafter"/>
</dbReference>
<gene>
    <name evidence="24" type="ORF">VZT92_013222</name>
</gene>
<dbReference type="CDD" id="cd12095">
    <property type="entry name" value="TM_ErbB3"/>
    <property type="match status" value="1"/>
</dbReference>
<feature type="compositionally biased region" description="Basic residues" evidence="20">
    <location>
        <begin position="1208"/>
        <end position="1219"/>
    </location>
</feature>
<sequence length="1427" mass="158596">MAALTRKVQQVLCVLLPFALQLCSAQTQGVVVCSGTKNSLSTTGNSEIQYNLMKDMYTGCEIVMGNLEIIMMDHSRNFSFLQSIREVTGYILIAINEFSRLPMNRLRVIRGTTLYEDQYALAVMLNYQKDGKHGLQELGLTHLTEILEGGVKIFANQNLSYAPQLNWEDIVKDGTAPIMIEGNGPKKPCDEACGGLQCWDPGNESCQILTKTVCAPQCNSRCFGRNPSECCHIACAGGCTGPLDTDCFACRNFNNSGACVPLCPQTLIYNKHTFKLEPNPNAKYQYGSICVAQCPANFVVDESSCVSNCPSDKMEVEKNGVKRCETCGGLCPKACHGTGGPTRQTVDAFNIDSFINCTKIQGSLNFLVIGIEGDAYKGVPALDPEKLKVFNTVREITDSLSIQSWPANMSDLSVFSNLQTIQGRTLYKGPSSKRGYALLVVKIRSLTSLGLRSLRKINGGGVYITVNKKLCYQYTVNWTHIVTSGSHLQLRQNRPKNQCVDEGHVCDPLCSSDGCWDQGPNQCLSCKKYSRGGTCVPDCMFLTGKRREFATQSGECMPCHPECKVQEGKQTCTGPGADQCVACASLQDGPHCVSLCPEGLMGGEEVIFKYPNKQGSCEPCHINCTQGCYGPRISDCGASRYISGQTTTAIVLGVIAVFFVSFSVFVLTVLYRRGLAIRRKRAVRRYMESGESFEPLDHGEKGSKVHARILKTTELRQIKLLGHGVFGTVHKGIWIPEGDTVKLPVAIKTIHDRTKRQTFYELTDHMMTIGSMGHINVVRTLGICPGASLQIVTQLSSQGSLLEHVRNCKNKLSPQRLLNWCVQIAKGMYYLEENRMVHRNLAARNVLLKNNYTAQISDYGIADLLYPDDKKYFYNEVKTPIKWMALESILFRRYTHQSDVWSYGVTVWEMMSNGAEPYTTMRPQDVPDLLETGERLSQPQICTIDVYMVMVKCWMIDENVRPTFKELGNEFTRMARDPPRYLVIKEDCNQQDSPPDELAQRSADLDDMDDLHIQLEDQNEEAVVDGMSRASHHMSQARSLSRLSRMDTPRVIISPSNVVGYLPMTPGFDNPGQAMWQSRSRLNSARTVSESSEGCGTAVELEMSEDFSLAGSPKRRRQREDSAYMSQRDSMSGGPPETPSPEMEEEDQNGYVLPGDSPERETLLSSSRAGPGRMGKSHSSGLLDDPDEEEYEYMNKQTCVTAVSPRHSNNRLKPNKKRTSSVSSQATACSGDTTSSVEVRGGHTKSNHNSDSEQQGSNEVEYEYMDIRGNEKDESPPVPDIPPPPPPTQARMGKEEEEEEEEEEEYVEDSNYHYTNRQPKLRQALRDKKELKIEGKDEDEDGEEAYEYEDMDSFAALRPGDVVVYHNLQKGREGAAGGTEAHQSGFEPYVKVPAGVGVGEPAAVDKSFDNPDYWHSRMFLKPNAVPT</sequence>
<keyword evidence="5 21" id="KW-0812">Transmembrane</keyword>
<evidence type="ECO:0000256" key="2">
    <source>
        <dbReference type="ARBA" id="ARBA00011902"/>
    </source>
</evidence>
<dbReference type="GO" id="GO:0009966">
    <property type="term" value="P:regulation of signal transduction"/>
    <property type="evidence" value="ECO:0007669"/>
    <property type="project" value="UniProtKB-ARBA"/>
</dbReference>
<comment type="subcellular location">
    <subcellularLocation>
        <location evidence="1">Membrane</location>
        <topology evidence="1">Single-pass type I membrane protein</topology>
    </subcellularLocation>
</comment>
<dbReference type="Pfam" id="PF01030">
    <property type="entry name" value="Recep_L_domain"/>
    <property type="match status" value="2"/>
</dbReference>
<evidence type="ECO:0000259" key="23">
    <source>
        <dbReference type="PROSITE" id="PS50011"/>
    </source>
</evidence>
<evidence type="ECO:0000256" key="17">
    <source>
        <dbReference type="PIRNR" id="PIRNR000619"/>
    </source>
</evidence>
<dbReference type="InterPro" id="IPR000494">
    <property type="entry name" value="Rcpt_L-dom"/>
</dbReference>
<dbReference type="InterPro" id="IPR032778">
    <property type="entry name" value="GF_recep_IV"/>
</dbReference>
<name>A0AAW1F451_ZOAVI</name>
<comment type="caution">
    <text evidence="24">The sequence shown here is derived from an EMBL/GenBank/DDBJ whole genome shotgun (WGS) entry which is preliminary data.</text>
</comment>
<evidence type="ECO:0000256" key="20">
    <source>
        <dbReference type="SAM" id="MobiDB-lite"/>
    </source>
</evidence>
<dbReference type="PANTHER" id="PTHR24416">
    <property type="entry name" value="TYROSINE-PROTEIN KINASE RECEPTOR"/>
    <property type="match status" value="1"/>
</dbReference>
<dbReference type="Pfam" id="PF00757">
    <property type="entry name" value="Furin-like"/>
    <property type="match status" value="1"/>
</dbReference>
<evidence type="ECO:0000256" key="16">
    <source>
        <dbReference type="ARBA" id="ARBA00051243"/>
    </source>
</evidence>
<dbReference type="SMART" id="SM00261">
    <property type="entry name" value="FU"/>
    <property type="match status" value="4"/>
</dbReference>
<evidence type="ECO:0000256" key="8">
    <source>
        <dbReference type="ARBA" id="ARBA00022777"/>
    </source>
</evidence>
<evidence type="ECO:0000256" key="6">
    <source>
        <dbReference type="ARBA" id="ARBA00022729"/>
    </source>
</evidence>
<dbReference type="FunFam" id="3.80.20.20:FF:000004">
    <property type="entry name" value="Receptor protein-tyrosine kinase"/>
    <property type="match status" value="1"/>
</dbReference>
<dbReference type="PROSITE" id="PS50011">
    <property type="entry name" value="PROTEIN_KINASE_DOM"/>
    <property type="match status" value="1"/>
</dbReference>
<dbReference type="FunFam" id="3.80.20.20:FF:000013">
    <property type="entry name" value="Erb-b2 receptor tyrosine kinase 3a"/>
    <property type="match status" value="1"/>
</dbReference>
<dbReference type="GO" id="GO:0038131">
    <property type="term" value="F:neuregulin receptor activity"/>
    <property type="evidence" value="ECO:0007669"/>
    <property type="project" value="TreeGrafter"/>
</dbReference>
<dbReference type="PIRSF" id="PIRSF000619">
    <property type="entry name" value="TyrPK_EGF-R"/>
    <property type="match status" value="1"/>
</dbReference>
<dbReference type="Gene3D" id="6.10.250.2930">
    <property type="match status" value="1"/>
</dbReference>
<dbReference type="InterPro" id="IPR036941">
    <property type="entry name" value="Rcpt_L-dom_sf"/>
</dbReference>
<keyword evidence="4 17" id="KW-0808">Transferase</keyword>
<keyword evidence="7 17" id="KW-0547">Nucleotide-binding</keyword>
<dbReference type="GO" id="GO:0038132">
    <property type="term" value="F:neuregulin binding"/>
    <property type="evidence" value="ECO:0007669"/>
    <property type="project" value="TreeGrafter"/>
</dbReference>
<keyword evidence="14 17" id="KW-0675">Receptor</keyword>
<evidence type="ECO:0000256" key="12">
    <source>
        <dbReference type="ARBA" id="ARBA00023137"/>
    </source>
</evidence>
<feature type="domain" description="Protein kinase" evidence="23">
    <location>
        <begin position="715"/>
        <end position="972"/>
    </location>
</feature>
<feature type="transmembrane region" description="Helical" evidence="21">
    <location>
        <begin position="649"/>
        <end position="671"/>
    </location>
</feature>
<dbReference type="CDD" id="cd00064">
    <property type="entry name" value="FU"/>
    <property type="match status" value="3"/>
</dbReference>
<protein>
    <recommendedName>
        <fullName evidence="2 17">Receptor protein-tyrosine kinase</fullName>
        <ecNumber evidence="2 17">2.7.10.1</ecNumber>
    </recommendedName>
</protein>
<evidence type="ECO:0000313" key="25">
    <source>
        <dbReference type="Proteomes" id="UP001488805"/>
    </source>
</evidence>
<dbReference type="Gene3D" id="2.10.220.10">
    <property type="entry name" value="Hormone Receptor, Insulin-like Growth Factor Receptor 1, Chain A, domain 2"/>
    <property type="match status" value="3"/>
</dbReference>